<dbReference type="GO" id="GO:0032993">
    <property type="term" value="C:protein-DNA complex"/>
    <property type="evidence" value="ECO:0007669"/>
    <property type="project" value="TreeGrafter"/>
</dbReference>
<evidence type="ECO:0000256" key="3">
    <source>
        <dbReference type="ARBA" id="ARBA00023125"/>
    </source>
</evidence>
<sequence>MRPHVTLKQLRYFDALAREQHFGRAAEACSITQPALSMQITELEQQLGLVLVERTRSGVLLSDKGREIAARAARILCDVNEMIDFALHANKVLAGSLRLGVIPSIAPYMLPPLLPLLREGYPTLELHVRETQTLLLMQELTEGKLDVVLLALPITQADIETMPLFDDHFLLALPKSKKLASRVRATKDLIEHERLLLLEEGHCLREQALTYCSLQQSSAVNTFGVSSLSTIVEMVAAGYGITLLPEMCLNVEARGRDIGITRFVEPQPLRTVGLAWRATSPRADDFRELGRLIKLAWSKACTPPPVQAETAPEGPPNVNEQTS</sequence>
<dbReference type="Pfam" id="PF03466">
    <property type="entry name" value="LysR_substrate"/>
    <property type="match status" value="1"/>
</dbReference>
<evidence type="ECO:0000259" key="7">
    <source>
        <dbReference type="PROSITE" id="PS50931"/>
    </source>
</evidence>
<evidence type="ECO:0000256" key="2">
    <source>
        <dbReference type="ARBA" id="ARBA00023015"/>
    </source>
</evidence>
<protein>
    <submittedName>
        <fullName evidence="8">Hydrogen peroxide-inducible genes activator</fullName>
    </submittedName>
</protein>
<dbReference type="PROSITE" id="PS50931">
    <property type="entry name" value="HTH_LYSR"/>
    <property type="match status" value="1"/>
</dbReference>
<keyword evidence="2" id="KW-0805">Transcription regulation</keyword>
<organism evidence="8 9">
    <name type="scientific">Hyphomicrobium sulfonivorans</name>
    <dbReference type="NCBI Taxonomy" id="121290"/>
    <lineage>
        <taxon>Bacteria</taxon>
        <taxon>Pseudomonadati</taxon>
        <taxon>Pseudomonadota</taxon>
        <taxon>Alphaproteobacteria</taxon>
        <taxon>Hyphomicrobiales</taxon>
        <taxon>Hyphomicrobiaceae</taxon>
        <taxon>Hyphomicrobium</taxon>
    </lineage>
</organism>
<dbReference type="STRING" id="121290.APY04_1894"/>
<comment type="caution">
    <text evidence="8">The sequence shown here is derived from an EMBL/GenBank/DDBJ whole genome shotgun (WGS) entry which is preliminary data.</text>
</comment>
<dbReference type="InterPro" id="IPR005119">
    <property type="entry name" value="LysR_subst-bd"/>
</dbReference>
<dbReference type="InterPro" id="IPR036388">
    <property type="entry name" value="WH-like_DNA-bd_sf"/>
</dbReference>
<accession>A0A109BFC8</accession>
<gene>
    <name evidence="8" type="ORF">APY04_1894</name>
</gene>
<feature type="region of interest" description="Disordered" evidence="6">
    <location>
        <begin position="303"/>
        <end position="323"/>
    </location>
</feature>
<dbReference type="SUPFAM" id="SSF46785">
    <property type="entry name" value="Winged helix' DNA-binding domain"/>
    <property type="match status" value="1"/>
</dbReference>
<dbReference type="CDD" id="cd08411">
    <property type="entry name" value="PBP2_OxyR"/>
    <property type="match status" value="1"/>
</dbReference>
<feature type="domain" description="HTH lysR-type" evidence="7">
    <location>
        <begin position="5"/>
        <end position="62"/>
    </location>
</feature>
<dbReference type="OrthoDB" id="9775392at2"/>
<dbReference type="PANTHER" id="PTHR30346:SF26">
    <property type="entry name" value="HYDROGEN PEROXIDE-INDUCIBLE GENES ACTIVATOR"/>
    <property type="match status" value="1"/>
</dbReference>
<keyword evidence="5" id="KW-0804">Transcription</keyword>
<keyword evidence="9" id="KW-1185">Reference proteome</keyword>
<dbReference type="RefSeq" id="WP_083509654.1">
    <property type="nucleotide sequence ID" value="NZ_LMTR01000063.1"/>
</dbReference>
<dbReference type="GO" id="GO:0003700">
    <property type="term" value="F:DNA-binding transcription factor activity"/>
    <property type="evidence" value="ECO:0007669"/>
    <property type="project" value="InterPro"/>
</dbReference>
<dbReference type="AlphaFoldDB" id="A0A109BFC8"/>
<evidence type="ECO:0000256" key="4">
    <source>
        <dbReference type="ARBA" id="ARBA00023159"/>
    </source>
</evidence>
<dbReference type="PRINTS" id="PR00039">
    <property type="entry name" value="HTHLYSR"/>
</dbReference>
<dbReference type="Proteomes" id="UP000059074">
    <property type="component" value="Unassembled WGS sequence"/>
</dbReference>
<dbReference type="Gene3D" id="1.10.10.10">
    <property type="entry name" value="Winged helix-like DNA-binding domain superfamily/Winged helix DNA-binding domain"/>
    <property type="match status" value="1"/>
</dbReference>
<keyword evidence="4" id="KW-0010">Activator</keyword>
<dbReference type="PATRIC" id="fig|121290.4.peg.1283"/>
<evidence type="ECO:0000256" key="1">
    <source>
        <dbReference type="ARBA" id="ARBA00009437"/>
    </source>
</evidence>
<evidence type="ECO:0000256" key="6">
    <source>
        <dbReference type="SAM" id="MobiDB-lite"/>
    </source>
</evidence>
<dbReference type="EMBL" id="LMTR01000063">
    <property type="protein sequence ID" value="KWT67535.1"/>
    <property type="molecule type" value="Genomic_DNA"/>
</dbReference>
<keyword evidence="3" id="KW-0238">DNA-binding</keyword>
<dbReference type="InterPro" id="IPR036390">
    <property type="entry name" value="WH_DNA-bd_sf"/>
</dbReference>
<evidence type="ECO:0000313" key="9">
    <source>
        <dbReference type="Proteomes" id="UP000059074"/>
    </source>
</evidence>
<dbReference type="PANTHER" id="PTHR30346">
    <property type="entry name" value="TRANSCRIPTIONAL DUAL REGULATOR HCAR-RELATED"/>
    <property type="match status" value="1"/>
</dbReference>
<evidence type="ECO:0000313" key="8">
    <source>
        <dbReference type="EMBL" id="KWT67535.1"/>
    </source>
</evidence>
<dbReference type="InterPro" id="IPR000847">
    <property type="entry name" value="LysR_HTH_N"/>
</dbReference>
<dbReference type="Gene3D" id="3.40.190.10">
    <property type="entry name" value="Periplasmic binding protein-like II"/>
    <property type="match status" value="2"/>
</dbReference>
<name>A0A109BFC8_HYPSL</name>
<proteinExistence type="inferred from homology"/>
<dbReference type="Pfam" id="PF00126">
    <property type="entry name" value="HTH_1"/>
    <property type="match status" value="1"/>
</dbReference>
<evidence type="ECO:0000256" key="5">
    <source>
        <dbReference type="ARBA" id="ARBA00023163"/>
    </source>
</evidence>
<reference evidence="8 9" key="1">
    <citation type="submission" date="2015-10" db="EMBL/GenBank/DDBJ databases">
        <title>Transcriptomic analysis of a linuron degrading triple-species bacterial consortium.</title>
        <authorList>
            <person name="Albers P."/>
        </authorList>
    </citation>
    <scope>NUCLEOTIDE SEQUENCE [LARGE SCALE GENOMIC DNA]</scope>
    <source>
        <strain evidence="8 9">WDL6</strain>
    </source>
</reference>
<dbReference type="SUPFAM" id="SSF53850">
    <property type="entry name" value="Periplasmic binding protein-like II"/>
    <property type="match status" value="1"/>
</dbReference>
<dbReference type="GO" id="GO:0003677">
    <property type="term" value="F:DNA binding"/>
    <property type="evidence" value="ECO:0007669"/>
    <property type="project" value="UniProtKB-KW"/>
</dbReference>
<comment type="similarity">
    <text evidence="1">Belongs to the LysR transcriptional regulatory family.</text>
</comment>
<dbReference type="FunFam" id="1.10.10.10:FF:000001">
    <property type="entry name" value="LysR family transcriptional regulator"/>
    <property type="match status" value="1"/>
</dbReference>